<organism evidence="1 2">
    <name type="scientific">Rhodococcoides corynebacterioides</name>
    <dbReference type="NCBI Taxonomy" id="53972"/>
    <lineage>
        <taxon>Bacteria</taxon>
        <taxon>Bacillati</taxon>
        <taxon>Actinomycetota</taxon>
        <taxon>Actinomycetes</taxon>
        <taxon>Mycobacteriales</taxon>
        <taxon>Nocardiaceae</taxon>
        <taxon>Rhodococcoides</taxon>
    </lineage>
</organism>
<gene>
    <name evidence="1" type="ORF">JOE42_000870</name>
</gene>
<dbReference type="Proteomes" id="UP000703038">
    <property type="component" value="Unassembled WGS sequence"/>
</dbReference>
<protein>
    <submittedName>
        <fullName evidence="1">Uncharacterized protein</fullName>
    </submittedName>
</protein>
<sequence>MTAPTQQFTVTRTDGELAARALMYAVSELSLIRVTGQGGAAYAQLQVCPSGARYRSVVDGMSPRAARELTNGYHANFHHPVLYAAALRLGAVRLAELVPMSRSLRAVLVAAPAVAATADITENVVNLYLHRDTRRITDATATVSSALSIVKWGGTVGPLAYMTVGFLPIWGRAVRDRFARGR</sequence>
<name>A0ABS2KQA3_9NOCA</name>
<evidence type="ECO:0000313" key="2">
    <source>
        <dbReference type="Proteomes" id="UP000703038"/>
    </source>
</evidence>
<dbReference type="RefSeq" id="WP_204866912.1">
    <property type="nucleotide sequence ID" value="NZ_JAFBBK010000001.1"/>
</dbReference>
<evidence type="ECO:0000313" key="1">
    <source>
        <dbReference type="EMBL" id="MBM7414137.1"/>
    </source>
</evidence>
<keyword evidence="2" id="KW-1185">Reference proteome</keyword>
<accession>A0ABS2KQA3</accession>
<dbReference type="EMBL" id="JAFBBK010000001">
    <property type="protein sequence ID" value="MBM7414137.1"/>
    <property type="molecule type" value="Genomic_DNA"/>
</dbReference>
<reference evidence="1 2" key="1">
    <citation type="submission" date="2021-01" db="EMBL/GenBank/DDBJ databases">
        <title>Genomics of switchgrass bacterial isolates.</title>
        <authorList>
            <person name="Shade A."/>
        </authorList>
    </citation>
    <scope>NUCLEOTIDE SEQUENCE [LARGE SCALE GENOMIC DNA]</scope>
    <source>
        <strain evidence="1 2">PvP111</strain>
    </source>
</reference>
<comment type="caution">
    <text evidence="1">The sequence shown here is derived from an EMBL/GenBank/DDBJ whole genome shotgun (WGS) entry which is preliminary data.</text>
</comment>
<proteinExistence type="predicted"/>